<name>A0A1G2R3G1_9BACT</name>
<sequence>MKQKSTHTSWEKVSTWYNNLLETSEDSYHKQVILPNVLAMLDIKKGEKMLDLACGQGFFAREFLKKGALVTGVDISPSLIEFARKNSPKEIDFRVSSADDLREFANGIFDKIAVILSVQNIENIQTMFTECQRVLKKRGVMVLALNHPAFRVLKHSSWGWDDTTKTQYRRIDAYLSAATVKIDMHPGQEQKKKTVSFHRPLQYYVNALAANGFGVIGLKELISHKKSQRGPRSQAEDRIRKEIPLFLVVKAMKLEKG</sequence>
<dbReference type="Pfam" id="PF08241">
    <property type="entry name" value="Methyltransf_11"/>
    <property type="match status" value="1"/>
</dbReference>
<dbReference type="GO" id="GO:0032259">
    <property type="term" value="P:methylation"/>
    <property type="evidence" value="ECO:0007669"/>
    <property type="project" value="UniProtKB-KW"/>
</dbReference>
<dbReference type="AlphaFoldDB" id="A0A1G2R3G1"/>
<dbReference type="InterPro" id="IPR013216">
    <property type="entry name" value="Methyltransf_11"/>
</dbReference>
<keyword evidence="2" id="KW-0808">Transferase</keyword>
<comment type="caution">
    <text evidence="2">The sequence shown here is derived from an EMBL/GenBank/DDBJ whole genome shotgun (WGS) entry which is preliminary data.</text>
</comment>
<dbReference type="SUPFAM" id="SSF53335">
    <property type="entry name" value="S-adenosyl-L-methionine-dependent methyltransferases"/>
    <property type="match status" value="1"/>
</dbReference>
<evidence type="ECO:0000259" key="1">
    <source>
        <dbReference type="Pfam" id="PF08241"/>
    </source>
</evidence>
<dbReference type="GO" id="GO:0008757">
    <property type="term" value="F:S-adenosylmethionine-dependent methyltransferase activity"/>
    <property type="evidence" value="ECO:0007669"/>
    <property type="project" value="InterPro"/>
</dbReference>
<dbReference type="InterPro" id="IPR029063">
    <property type="entry name" value="SAM-dependent_MTases_sf"/>
</dbReference>
<keyword evidence="2" id="KW-0489">Methyltransferase</keyword>
<reference evidence="2 3" key="1">
    <citation type="journal article" date="2016" name="Nat. Commun.">
        <title>Thousands of microbial genomes shed light on interconnected biogeochemical processes in an aquifer system.</title>
        <authorList>
            <person name="Anantharaman K."/>
            <person name="Brown C.T."/>
            <person name="Hug L.A."/>
            <person name="Sharon I."/>
            <person name="Castelle C.J."/>
            <person name="Probst A.J."/>
            <person name="Thomas B.C."/>
            <person name="Singh A."/>
            <person name="Wilkins M.J."/>
            <person name="Karaoz U."/>
            <person name="Brodie E.L."/>
            <person name="Williams K.H."/>
            <person name="Hubbard S.S."/>
            <person name="Banfield J.F."/>
        </authorList>
    </citation>
    <scope>NUCLEOTIDE SEQUENCE [LARGE SCALE GENOMIC DNA]</scope>
</reference>
<proteinExistence type="predicted"/>
<organism evidence="2 3">
    <name type="scientific">Candidatus Wildermuthbacteria bacterium RIFCSPHIGHO2_02_FULL_45_25</name>
    <dbReference type="NCBI Taxonomy" id="1802450"/>
    <lineage>
        <taxon>Bacteria</taxon>
        <taxon>Candidatus Wildermuthiibacteriota</taxon>
    </lineage>
</organism>
<evidence type="ECO:0000313" key="3">
    <source>
        <dbReference type="Proteomes" id="UP000178092"/>
    </source>
</evidence>
<dbReference type="EMBL" id="MHTV01000027">
    <property type="protein sequence ID" value="OHA66621.1"/>
    <property type="molecule type" value="Genomic_DNA"/>
</dbReference>
<dbReference type="Proteomes" id="UP000178092">
    <property type="component" value="Unassembled WGS sequence"/>
</dbReference>
<dbReference type="PANTHER" id="PTHR43861:SF1">
    <property type="entry name" value="TRANS-ACONITATE 2-METHYLTRANSFERASE"/>
    <property type="match status" value="1"/>
</dbReference>
<dbReference type="PANTHER" id="PTHR43861">
    <property type="entry name" value="TRANS-ACONITATE 2-METHYLTRANSFERASE-RELATED"/>
    <property type="match status" value="1"/>
</dbReference>
<feature type="domain" description="Methyltransferase type 11" evidence="1">
    <location>
        <begin position="50"/>
        <end position="142"/>
    </location>
</feature>
<evidence type="ECO:0000313" key="2">
    <source>
        <dbReference type="EMBL" id="OHA66621.1"/>
    </source>
</evidence>
<dbReference type="CDD" id="cd02440">
    <property type="entry name" value="AdoMet_MTases"/>
    <property type="match status" value="1"/>
</dbReference>
<accession>A0A1G2R3G1</accession>
<gene>
    <name evidence="2" type="ORF">A3C04_00495</name>
</gene>
<dbReference type="Gene3D" id="3.40.50.150">
    <property type="entry name" value="Vaccinia Virus protein VP39"/>
    <property type="match status" value="1"/>
</dbReference>
<protein>
    <submittedName>
        <fullName evidence="2">16S rRNA (Cytosine(1402)-N(4))-methyltransferase</fullName>
    </submittedName>
</protein>